<reference evidence="2" key="1">
    <citation type="submission" date="2016-05" db="EMBL/GenBank/DDBJ databases">
        <title>Draft genome of Corynebacterium afermentans subsp. afermentans LCDC 88199T.</title>
        <authorList>
            <person name="Bernier A.-M."/>
            <person name="Bernard K."/>
        </authorList>
    </citation>
    <scope>NUCLEOTIDE SEQUENCE [LARGE SCALE GENOMIC DNA]</scope>
    <source>
        <strain evidence="2">NML04-0072</strain>
    </source>
</reference>
<evidence type="ECO:0000313" key="2">
    <source>
        <dbReference type="Proteomes" id="UP000077589"/>
    </source>
</evidence>
<dbReference type="Pfam" id="PF07409">
    <property type="entry name" value="GP46"/>
    <property type="match status" value="1"/>
</dbReference>
<dbReference type="Proteomes" id="UP000077589">
    <property type="component" value="Unassembled WGS sequence"/>
</dbReference>
<proteinExistence type="predicted"/>
<comment type="caution">
    <text evidence="1">The sequence shown here is derived from an EMBL/GenBank/DDBJ whole genome shotgun (WGS) entry which is preliminary data.</text>
</comment>
<dbReference type="EMBL" id="LXSG01000032">
    <property type="protein sequence ID" value="OAM18742.1"/>
    <property type="molecule type" value="Genomic_DNA"/>
</dbReference>
<evidence type="ECO:0000313" key="1">
    <source>
        <dbReference type="EMBL" id="OAM18742.1"/>
    </source>
</evidence>
<name>A0A1A9RKT0_EIKCO</name>
<dbReference type="AlphaFoldDB" id="A0A1A9RKT0"/>
<gene>
    <name evidence="1" type="ORF">A7P90_05560</name>
</gene>
<evidence type="ECO:0008006" key="3">
    <source>
        <dbReference type="Google" id="ProtNLM"/>
    </source>
</evidence>
<dbReference type="RefSeq" id="WP_064087701.1">
    <property type="nucleotide sequence ID" value="NZ_LXSG01000032.1"/>
</dbReference>
<accession>A0A1A9RKT0</accession>
<sequence>MTKLVLDLNLGIPFNQLEDELVCAVVLSLFCDARGIEADGSQGRGWWGDGLAENDRWGSRLWELQRSKEVHETLRLAEDYARTALAWLTQDGVARRVSITAYTPRPTVLGLQVKIDDTTLNLEVLHALR</sequence>
<dbReference type="InterPro" id="IPR010877">
    <property type="entry name" value="Phage_Mu_Gp46"/>
</dbReference>
<organism evidence="1 2">
    <name type="scientific">Eikenella corrodens</name>
    <dbReference type="NCBI Taxonomy" id="539"/>
    <lineage>
        <taxon>Bacteria</taxon>
        <taxon>Pseudomonadati</taxon>
        <taxon>Pseudomonadota</taxon>
        <taxon>Betaproteobacteria</taxon>
        <taxon>Neisseriales</taxon>
        <taxon>Neisseriaceae</taxon>
        <taxon>Eikenella</taxon>
    </lineage>
</organism>
<dbReference type="OrthoDB" id="6689897at2"/>
<protein>
    <recommendedName>
        <fullName evidence="3">Phage protein GP46</fullName>
    </recommendedName>
</protein>